<comment type="subcellular location">
    <subcellularLocation>
        <location evidence="1">Membrane</location>
    </subcellularLocation>
</comment>
<dbReference type="GO" id="GO:0008658">
    <property type="term" value="F:penicillin binding"/>
    <property type="evidence" value="ECO:0007669"/>
    <property type="project" value="InterPro"/>
</dbReference>
<organism evidence="7 8">
    <name type="scientific">Thermasporomyces composti</name>
    <dbReference type="NCBI Taxonomy" id="696763"/>
    <lineage>
        <taxon>Bacteria</taxon>
        <taxon>Bacillati</taxon>
        <taxon>Actinomycetota</taxon>
        <taxon>Actinomycetes</taxon>
        <taxon>Propionibacteriales</taxon>
        <taxon>Nocardioidaceae</taxon>
        <taxon>Thermasporomyces</taxon>
    </lineage>
</organism>
<dbReference type="GO" id="GO:0071555">
    <property type="term" value="P:cell wall organization"/>
    <property type="evidence" value="ECO:0007669"/>
    <property type="project" value="TreeGrafter"/>
</dbReference>
<name>A0A3D9V1G1_THECX</name>
<protein>
    <submittedName>
        <fullName evidence="7">Cell division protein FtsI/penicillin-binding protein 2</fullName>
    </submittedName>
</protein>
<feature type="chain" id="PRO_5038337433" evidence="4">
    <location>
        <begin position="21"/>
        <end position="637"/>
    </location>
</feature>
<keyword evidence="4" id="KW-0732">Signal</keyword>
<dbReference type="PROSITE" id="PS51257">
    <property type="entry name" value="PROKAR_LIPOPROTEIN"/>
    <property type="match status" value="1"/>
</dbReference>
<dbReference type="Proteomes" id="UP000256485">
    <property type="component" value="Unassembled WGS sequence"/>
</dbReference>
<dbReference type="PANTHER" id="PTHR30627">
    <property type="entry name" value="PEPTIDOGLYCAN D,D-TRANSPEPTIDASE"/>
    <property type="match status" value="1"/>
</dbReference>
<dbReference type="InterPro" id="IPR012338">
    <property type="entry name" value="Beta-lactam/transpept-like"/>
</dbReference>
<sequence length="637" mass="67320">MCHSPRRWVAVATAASAVLAGCASEPQGPPPEARSAVVAFASAWSKGDLGSTVDERTREAADTTLASAARALAIERTTVRPTGSLRCLSDEEAARLNDGRGVCRHRLSVAHDLKGLGTWSYVTTAEVREDAHGDWRVWWTHATFHPKLTPTAKLVRRRELPPRAPILDGNGDPLTEERPVIRVGVDPTKLDPNVTYRQLRLHLGVDPGELRQRVKAAGAGARFVPAITVREEVWDNVAGHFDDTPGVVTREDTMPLAPTPTYARAVLGTVGPPTPEALEDAGPLAAPTDDVGLTGLQRAFQRRLAGTPGGRVVVEVPNTGDRHVLFRQAPRPGVPLKTTLDPMVQEAAENVVAGQTKPTSIVAVRASTGEILAVANGPGVTSYNRAFVGRYPPGSTFKVISAAALLEAGLGIDDRVSCPAETFVGGKRFKNAYGGSRSDGPFRVAFAHSCNTTIVERAEGLSDDALRDVAERFGIGATWQLGLPAFSGSVPPPRDLVEKAASMIGQGRVEVSVLGMAMVAAAVASGQPRVPVLLPEDAPGGPVGEPLPERLHQDLRALMRAVVETGSARQLDLIGEPVHAKTGTAEYGSANPPHTHAWMIGFRGDIAFAIVIEGGGAGGRDAGPVAVRFLEEARFAH</sequence>
<keyword evidence="8" id="KW-1185">Reference proteome</keyword>
<keyword evidence="3" id="KW-0472">Membrane</keyword>
<evidence type="ECO:0000313" key="8">
    <source>
        <dbReference type="Proteomes" id="UP000256485"/>
    </source>
</evidence>
<dbReference type="InterPro" id="IPR005311">
    <property type="entry name" value="PBP_dimer"/>
</dbReference>
<feature type="domain" description="Penicillin-binding protein dimerisation" evidence="6">
    <location>
        <begin position="161"/>
        <end position="321"/>
    </location>
</feature>
<evidence type="ECO:0000256" key="3">
    <source>
        <dbReference type="ARBA" id="ARBA00023136"/>
    </source>
</evidence>
<keyword evidence="7" id="KW-0131">Cell cycle</keyword>
<feature type="domain" description="Penicillin-binding protein transpeptidase" evidence="5">
    <location>
        <begin position="360"/>
        <end position="630"/>
    </location>
</feature>
<comment type="caution">
    <text evidence="7">The sequence shown here is derived from an EMBL/GenBank/DDBJ whole genome shotgun (WGS) entry which is preliminary data.</text>
</comment>
<dbReference type="RefSeq" id="WP_115849382.1">
    <property type="nucleotide sequence ID" value="NZ_QTUC01000001.1"/>
</dbReference>
<dbReference type="InterPro" id="IPR050515">
    <property type="entry name" value="Beta-lactam/transpept"/>
</dbReference>
<comment type="similarity">
    <text evidence="2">Belongs to the transpeptidase family.</text>
</comment>
<dbReference type="Gene3D" id="3.40.710.10">
    <property type="entry name" value="DD-peptidase/beta-lactamase superfamily"/>
    <property type="match status" value="1"/>
</dbReference>
<dbReference type="Pfam" id="PF00905">
    <property type="entry name" value="Transpeptidase"/>
    <property type="match status" value="1"/>
</dbReference>
<feature type="signal peptide" evidence="4">
    <location>
        <begin position="1"/>
        <end position="20"/>
    </location>
</feature>
<dbReference type="OrthoDB" id="5241017at2"/>
<dbReference type="InterPro" id="IPR036138">
    <property type="entry name" value="PBP_dimer_sf"/>
</dbReference>
<keyword evidence="7" id="KW-0132">Cell division</keyword>
<evidence type="ECO:0000256" key="2">
    <source>
        <dbReference type="ARBA" id="ARBA00007171"/>
    </source>
</evidence>
<proteinExistence type="inferred from homology"/>
<dbReference type="PANTHER" id="PTHR30627:SF24">
    <property type="entry name" value="PENICILLIN-BINDING PROTEIN 4B"/>
    <property type="match status" value="1"/>
</dbReference>
<dbReference type="EMBL" id="QTUC01000001">
    <property type="protein sequence ID" value="REF35632.1"/>
    <property type="molecule type" value="Genomic_DNA"/>
</dbReference>
<dbReference type="Gene3D" id="3.90.1310.10">
    <property type="entry name" value="Penicillin-binding protein 2a (Domain 2)"/>
    <property type="match status" value="1"/>
</dbReference>
<accession>A0A3D9V1G1</accession>
<dbReference type="AlphaFoldDB" id="A0A3D9V1G1"/>
<evidence type="ECO:0000259" key="6">
    <source>
        <dbReference type="Pfam" id="PF03717"/>
    </source>
</evidence>
<evidence type="ECO:0000313" key="7">
    <source>
        <dbReference type="EMBL" id="REF35632.1"/>
    </source>
</evidence>
<dbReference type="InterPro" id="IPR001460">
    <property type="entry name" value="PCN-bd_Tpept"/>
</dbReference>
<dbReference type="SUPFAM" id="SSF56601">
    <property type="entry name" value="beta-lactamase/transpeptidase-like"/>
    <property type="match status" value="1"/>
</dbReference>
<dbReference type="Pfam" id="PF03717">
    <property type="entry name" value="PBP_dimer"/>
    <property type="match status" value="1"/>
</dbReference>
<dbReference type="GO" id="GO:0071972">
    <property type="term" value="F:peptidoglycan L,D-transpeptidase activity"/>
    <property type="evidence" value="ECO:0007669"/>
    <property type="project" value="TreeGrafter"/>
</dbReference>
<dbReference type="GO" id="GO:0005886">
    <property type="term" value="C:plasma membrane"/>
    <property type="evidence" value="ECO:0007669"/>
    <property type="project" value="TreeGrafter"/>
</dbReference>
<evidence type="ECO:0000256" key="1">
    <source>
        <dbReference type="ARBA" id="ARBA00004370"/>
    </source>
</evidence>
<gene>
    <name evidence="7" type="ORF">DFJ64_1015</name>
</gene>
<evidence type="ECO:0000259" key="5">
    <source>
        <dbReference type="Pfam" id="PF00905"/>
    </source>
</evidence>
<evidence type="ECO:0000256" key="4">
    <source>
        <dbReference type="SAM" id="SignalP"/>
    </source>
</evidence>
<reference evidence="7 8" key="1">
    <citation type="submission" date="2018-08" db="EMBL/GenBank/DDBJ databases">
        <title>Sequencing the genomes of 1000 actinobacteria strains.</title>
        <authorList>
            <person name="Klenk H.-P."/>
        </authorList>
    </citation>
    <scope>NUCLEOTIDE SEQUENCE [LARGE SCALE GENOMIC DNA]</scope>
    <source>
        <strain evidence="7 8">DSM 22891</strain>
    </source>
</reference>
<dbReference type="SUPFAM" id="SSF56519">
    <property type="entry name" value="Penicillin binding protein dimerisation domain"/>
    <property type="match status" value="1"/>
</dbReference>
<dbReference type="GO" id="GO:0051301">
    <property type="term" value="P:cell division"/>
    <property type="evidence" value="ECO:0007669"/>
    <property type="project" value="UniProtKB-KW"/>
</dbReference>